<evidence type="ECO:0000259" key="16">
    <source>
        <dbReference type="Pfam" id="PF22461"/>
    </source>
</evidence>
<name>A0A2T1DIQ1_9CYAN</name>
<dbReference type="AlphaFoldDB" id="A0A2T1DIQ1"/>
<keyword evidence="6" id="KW-0812">Transmembrane</keyword>
<keyword evidence="4" id="KW-1134">Transmembrane beta strand</keyword>
<dbReference type="PANTHER" id="PTHR33619:SF3">
    <property type="entry name" value="POLYSACCHARIDE EXPORT PROTEIN GFCE-RELATED"/>
    <property type="match status" value="1"/>
</dbReference>
<keyword evidence="13" id="KW-0998">Cell outer membrane</keyword>
<keyword evidence="5" id="KW-0762">Sugar transport</keyword>
<dbReference type="Gene3D" id="3.10.560.10">
    <property type="entry name" value="Outer membrane lipoprotein wza domain like"/>
    <property type="match status" value="2"/>
</dbReference>
<dbReference type="EMBL" id="PVWG01000006">
    <property type="protein sequence ID" value="PSB20389.1"/>
    <property type="molecule type" value="Genomic_DNA"/>
</dbReference>
<dbReference type="OrthoDB" id="9793939at2"/>
<evidence type="ECO:0000313" key="18">
    <source>
        <dbReference type="Proteomes" id="UP000238634"/>
    </source>
</evidence>
<evidence type="ECO:0000256" key="5">
    <source>
        <dbReference type="ARBA" id="ARBA00022597"/>
    </source>
</evidence>
<accession>A0A2T1DIQ1</accession>
<proteinExistence type="inferred from homology"/>
<reference evidence="17 18" key="1">
    <citation type="submission" date="2018-02" db="EMBL/GenBank/DDBJ databases">
        <authorList>
            <person name="Cohen D.B."/>
            <person name="Kent A.D."/>
        </authorList>
    </citation>
    <scope>NUCLEOTIDE SEQUENCE [LARGE SCALE GENOMIC DNA]</scope>
    <source>
        <strain evidence="17 18">ULC007</strain>
    </source>
</reference>
<keyword evidence="9" id="KW-0406">Ion transport</keyword>
<evidence type="ECO:0000256" key="2">
    <source>
        <dbReference type="ARBA" id="ARBA00009450"/>
    </source>
</evidence>
<dbReference type="InterPro" id="IPR049712">
    <property type="entry name" value="Poly_export"/>
</dbReference>
<evidence type="ECO:0000256" key="9">
    <source>
        <dbReference type="ARBA" id="ARBA00023065"/>
    </source>
</evidence>
<keyword evidence="12" id="KW-0564">Palmitate</keyword>
<gene>
    <name evidence="17" type="ORF">C7B65_08095</name>
</gene>
<feature type="domain" description="Polysaccharide export protein N-terminal" evidence="15">
    <location>
        <begin position="88"/>
        <end position="157"/>
    </location>
</feature>
<comment type="subcellular location">
    <subcellularLocation>
        <location evidence="1">Cell outer membrane</location>
        <topology evidence="1">Multi-pass membrane protein</topology>
    </subcellularLocation>
</comment>
<evidence type="ECO:0000259" key="15">
    <source>
        <dbReference type="Pfam" id="PF02563"/>
    </source>
</evidence>
<dbReference type="GO" id="GO:0006811">
    <property type="term" value="P:monoatomic ion transport"/>
    <property type="evidence" value="ECO:0007669"/>
    <property type="project" value="UniProtKB-KW"/>
</dbReference>
<keyword evidence="14" id="KW-0449">Lipoprotein</keyword>
<keyword evidence="7" id="KW-0732">Signal</keyword>
<dbReference type="RefSeq" id="WP_073070308.1">
    <property type="nucleotide sequence ID" value="NZ_MPPI01000006.1"/>
</dbReference>
<evidence type="ECO:0000256" key="11">
    <source>
        <dbReference type="ARBA" id="ARBA00023136"/>
    </source>
</evidence>
<evidence type="ECO:0000256" key="3">
    <source>
        <dbReference type="ARBA" id="ARBA00022448"/>
    </source>
</evidence>
<evidence type="ECO:0000256" key="14">
    <source>
        <dbReference type="ARBA" id="ARBA00023288"/>
    </source>
</evidence>
<dbReference type="GO" id="GO:0046930">
    <property type="term" value="C:pore complex"/>
    <property type="evidence" value="ECO:0007669"/>
    <property type="project" value="UniProtKB-KW"/>
</dbReference>
<sequence>MNNTIFRHLHSPIVDAQALLRILPFSCLLWGLSATSFTLSAVSQEQSENKPIEITAPDYLRTSDLLRKLRQEFGDRTDSNPSEQAEFSTYRLGPGDAISANVSPRGKDYNFNATLDWAGNISVPLIGVLSLKDLTLEQAQEKIRTSLAEYLVNPQVGLVLASTRPVKVMVTGEVVKPGFYPLQDPRLPAALIEAGGTTRLADLRTVQVRRRSGNKSSQEQQIDLYTPLLKGSELPDLRLVDGDVVAISALAPEKANEYDRNLIAGVNVAQKEITIRVLDYSSGVNRVRLPNGSDFVDALTSIKPNLKDTNLKKVSLVRFDQAQGRAIEIKINARDALKGDSSQNPILENNDVIVINRNLISKINYFLNQVTQPFKDTLGFLLFFDTASNGVNKVFGSEKEDR</sequence>
<evidence type="ECO:0000256" key="6">
    <source>
        <dbReference type="ARBA" id="ARBA00022692"/>
    </source>
</evidence>
<keyword evidence="10" id="KW-0626">Porin</keyword>
<dbReference type="GO" id="GO:0015159">
    <property type="term" value="F:polysaccharide transmembrane transporter activity"/>
    <property type="evidence" value="ECO:0007669"/>
    <property type="project" value="InterPro"/>
</dbReference>
<comment type="caution">
    <text evidence="17">The sequence shown here is derived from an EMBL/GenBank/DDBJ whole genome shotgun (WGS) entry which is preliminary data.</text>
</comment>
<dbReference type="GO" id="GO:0015288">
    <property type="term" value="F:porin activity"/>
    <property type="evidence" value="ECO:0007669"/>
    <property type="project" value="UniProtKB-KW"/>
</dbReference>
<dbReference type="InterPro" id="IPR003715">
    <property type="entry name" value="Poly_export_N"/>
</dbReference>
<keyword evidence="18" id="KW-1185">Reference proteome</keyword>
<protein>
    <submittedName>
        <fullName evidence="17">Polysaccharide export protein</fullName>
    </submittedName>
</protein>
<evidence type="ECO:0000256" key="12">
    <source>
        <dbReference type="ARBA" id="ARBA00023139"/>
    </source>
</evidence>
<evidence type="ECO:0000256" key="4">
    <source>
        <dbReference type="ARBA" id="ARBA00022452"/>
    </source>
</evidence>
<dbReference type="Pfam" id="PF22461">
    <property type="entry name" value="SLBB_2"/>
    <property type="match status" value="1"/>
</dbReference>
<organism evidence="17 18">
    <name type="scientific">Phormidesmis priestleyi ULC007</name>
    <dbReference type="NCBI Taxonomy" id="1920490"/>
    <lineage>
        <taxon>Bacteria</taxon>
        <taxon>Bacillati</taxon>
        <taxon>Cyanobacteriota</taxon>
        <taxon>Cyanophyceae</taxon>
        <taxon>Leptolyngbyales</taxon>
        <taxon>Leptolyngbyaceae</taxon>
        <taxon>Phormidesmis</taxon>
    </lineage>
</organism>
<keyword evidence="8" id="KW-0625">Polysaccharide transport</keyword>
<dbReference type="Pfam" id="PF02563">
    <property type="entry name" value="Poly_export"/>
    <property type="match status" value="1"/>
</dbReference>
<dbReference type="InterPro" id="IPR054765">
    <property type="entry name" value="SLBB_dom"/>
</dbReference>
<dbReference type="Gene3D" id="3.30.1950.10">
    <property type="entry name" value="wza like domain"/>
    <property type="match status" value="1"/>
</dbReference>
<feature type="domain" description="SLBB" evidence="16">
    <location>
        <begin position="167"/>
        <end position="246"/>
    </location>
</feature>
<evidence type="ECO:0000256" key="13">
    <source>
        <dbReference type="ARBA" id="ARBA00023237"/>
    </source>
</evidence>
<comment type="similarity">
    <text evidence="2">Belongs to the BexD/CtrA/VexA family.</text>
</comment>
<evidence type="ECO:0000256" key="10">
    <source>
        <dbReference type="ARBA" id="ARBA00023114"/>
    </source>
</evidence>
<evidence type="ECO:0000256" key="8">
    <source>
        <dbReference type="ARBA" id="ARBA00023047"/>
    </source>
</evidence>
<evidence type="ECO:0000256" key="7">
    <source>
        <dbReference type="ARBA" id="ARBA00022729"/>
    </source>
</evidence>
<dbReference type="STRING" id="1920490.GCA_001895925_04196"/>
<keyword evidence="11" id="KW-0472">Membrane</keyword>
<dbReference type="GO" id="GO:0009279">
    <property type="term" value="C:cell outer membrane"/>
    <property type="evidence" value="ECO:0007669"/>
    <property type="project" value="UniProtKB-SubCell"/>
</dbReference>
<keyword evidence="3" id="KW-0813">Transport</keyword>
<dbReference type="Proteomes" id="UP000238634">
    <property type="component" value="Unassembled WGS sequence"/>
</dbReference>
<reference evidence="17 18" key="2">
    <citation type="submission" date="2018-03" db="EMBL/GenBank/DDBJ databases">
        <title>The ancient ancestry and fast evolution of plastids.</title>
        <authorList>
            <person name="Moore K.R."/>
            <person name="Magnabosco C."/>
            <person name="Momper L."/>
            <person name="Gold D.A."/>
            <person name="Bosak T."/>
            <person name="Fournier G.P."/>
        </authorList>
    </citation>
    <scope>NUCLEOTIDE SEQUENCE [LARGE SCALE GENOMIC DNA]</scope>
    <source>
        <strain evidence="17 18">ULC007</strain>
    </source>
</reference>
<dbReference type="PANTHER" id="PTHR33619">
    <property type="entry name" value="POLYSACCHARIDE EXPORT PROTEIN GFCE-RELATED"/>
    <property type="match status" value="1"/>
</dbReference>
<evidence type="ECO:0000256" key="1">
    <source>
        <dbReference type="ARBA" id="ARBA00004571"/>
    </source>
</evidence>
<evidence type="ECO:0000313" key="17">
    <source>
        <dbReference type="EMBL" id="PSB20389.1"/>
    </source>
</evidence>